<gene>
    <name evidence="2" type="ORF">BKK51_09310</name>
    <name evidence="3" type="ORF">BKK52_09360</name>
</gene>
<dbReference type="RefSeq" id="WP_077421048.1">
    <property type="nucleotide sequence ID" value="NZ_MLHK01000055.1"/>
</dbReference>
<dbReference type="AlphaFoldDB" id="A0A1V3IQ99"/>
<sequence length="171" mass="19773">MILQIKHRIPLIEKWLALPKMYHWGFFVCCLSAVNFATIFEGWYTYQKGQTLEQEASRQAMELAHQEKLLSTLKQHSDSRELSPQLTKQIVILDEQIHSLLNDETELVSYQWDFSSQPVLQIQLAGRFQDLYHFLTALLAQGSLSFVQLAIEKTESGALQSHLILQLKRGE</sequence>
<keyword evidence="1" id="KW-1133">Transmembrane helix</keyword>
<evidence type="ECO:0008006" key="6">
    <source>
        <dbReference type="Google" id="ProtNLM"/>
    </source>
</evidence>
<dbReference type="Proteomes" id="UP000189161">
    <property type="component" value="Unassembled WGS sequence"/>
</dbReference>
<accession>A0A1V3IQ99</accession>
<proteinExistence type="predicted"/>
<dbReference type="EMBL" id="MLHL01000055">
    <property type="protein sequence ID" value="OOF47404.1"/>
    <property type="molecule type" value="Genomic_DNA"/>
</dbReference>
<evidence type="ECO:0000313" key="3">
    <source>
        <dbReference type="EMBL" id="OOF47404.1"/>
    </source>
</evidence>
<protein>
    <recommendedName>
        <fullName evidence="6">Competence protein C</fullName>
    </recommendedName>
</protein>
<evidence type="ECO:0000313" key="4">
    <source>
        <dbReference type="Proteomes" id="UP000188728"/>
    </source>
</evidence>
<keyword evidence="5" id="KW-1185">Reference proteome</keyword>
<keyword evidence="1" id="KW-0812">Transmembrane</keyword>
<organism evidence="2 4">
    <name type="scientific">Rodentibacter trehalosifermentans</name>
    <dbReference type="NCBI Taxonomy" id="1908263"/>
    <lineage>
        <taxon>Bacteria</taxon>
        <taxon>Pseudomonadati</taxon>
        <taxon>Pseudomonadota</taxon>
        <taxon>Gammaproteobacteria</taxon>
        <taxon>Pasteurellales</taxon>
        <taxon>Pasteurellaceae</taxon>
        <taxon>Rodentibacter</taxon>
    </lineage>
</organism>
<dbReference type="EMBL" id="MLHK01000055">
    <property type="protein sequence ID" value="OOF44291.1"/>
    <property type="molecule type" value="Genomic_DNA"/>
</dbReference>
<dbReference type="Proteomes" id="UP000188728">
    <property type="component" value="Unassembled WGS sequence"/>
</dbReference>
<dbReference type="OrthoDB" id="5686998at2"/>
<evidence type="ECO:0000256" key="1">
    <source>
        <dbReference type="SAM" id="Phobius"/>
    </source>
</evidence>
<keyword evidence="1" id="KW-0472">Membrane</keyword>
<reference evidence="4 5" key="1">
    <citation type="submission" date="2016-10" db="EMBL/GenBank/DDBJ databases">
        <title>Rodentibacter gen. nov. and new species.</title>
        <authorList>
            <person name="Christensen H."/>
        </authorList>
    </citation>
    <scope>NUCLEOTIDE SEQUENCE [LARGE SCALE GENOMIC DNA]</scope>
    <source>
        <strain evidence="2 4">H1983213011</strain>
        <strain evidence="3 5">H1987082031</strain>
    </source>
</reference>
<evidence type="ECO:0000313" key="5">
    <source>
        <dbReference type="Proteomes" id="UP000189161"/>
    </source>
</evidence>
<feature type="transmembrane region" description="Helical" evidence="1">
    <location>
        <begin position="21"/>
        <end position="44"/>
    </location>
</feature>
<comment type="caution">
    <text evidence="2">The sequence shown here is derived from an EMBL/GenBank/DDBJ whole genome shotgun (WGS) entry which is preliminary data.</text>
</comment>
<name>A0A1V3IQ99_9PAST</name>
<evidence type="ECO:0000313" key="2">
    <source>
        <dbReference type="EMBL" id="OOF44291.1"/>
    </source>
</evidence>
<accession>A0A1V3IYD7</accession>